<protein>
    <submittedName>
        <fullName evidence="2">PseG/SpsG family protein</fullName>
    </submittedName>
</protein>
<dbReference type="EMBL" id="JBHSFA010000005">
    <property type="protein sequence ID" value="MFC4542224.1"/>
    <property type="molecule type" value="Genomic_DNA"/>
</dbReference>
<evidence type="ECO:0000313" key="3">
    <source>
        <dbReference type="Proteomes" id="UP001595898"/>
    </source>
</evidence>
<comment type="similarity">
    <text evidence="1">Belongs to the glycosyltransferase 28 family.</text>
</comment>
<dbReference type="Gene3D" id="3.40.50.2000">
    <property type="entry name" value="Glycogen Phosphorylase B"/>
    <property type="match status" value="1"/>
</dbReference>
<dbReference type="Proteomes" id="UP001595898">
    <property type="component" value="Unassembled WGS sequence"/>
</dbReference>
<dbReference type="PANTHER" id="PTHR21015:SF22">
    <property type="entry name" value="GLYCOSYLTRANSFERASE"/>
    <property type="match status" value="1"/>
</dbReference>
<keyword evidence="3" id="KW-1185">Reference proteome</keyword>
<reference evidence="2 3" key="1">
    <citation type="journal article" date="2019" name="Int. J. Syst. Evol. Microbiol.">
        <title>The Global Catalogue of Microorganisms (GCM) 10K type strain sequencing project: providing services to taxonomists for standard genome sequencing and annotation.</title>
        <authorList>
            <consortium name="The Broad Institute Genomics Platform"/>
            <consortium name="The Broad Institute Genome Sequencing Center for Infectious Disease"/>
            <person name="Wu L."/>
            <person name="Ma J."/>
        </authorList>
    </citation>
    <scope>NUCLEOTIDE SEQUENCE [LARGE SCALE GENOMIC DNA]</scope>
    <source>
        <strain evidence="2 3">WLHS5</strain>
    </source>
</reference>
<dbReference type="AlphaFoldDB" id="A0ABD5PNV7"/>
<dbReference type="PANTHER" id="PTHR21015">
    <property type="entry name" value="UDP-N-ACETYLGLUCOSAMINE--N-ACETYLMURAMYL-(PENTAPEPTIDE) PYROPHOSPHORYL-UNDECAPRENOL N-ACETYLGLUCOSAMINE TRANSFERASE 1"/>
    <property type="match status" value="1"/>
</dbReference>
<proteinExistence type="inferred from homology"/>
<organism evidence="2 3">
    <name type="scientific">Halosolutus amylolyticus</name>
    <dbReference type="NCBI Taxonomy" id="2932267"/>
    <lineage>
        <taxon>Archaea</taxon>
        <taxon>Methanobacteriati</taxon>
        <taxon>Methanobacteriota</taxon>
        <taxon>Stenosarchaea group</taxon>
        <taxon>Halobacteria</taxon>
        <taxon>Halobacteriales</taxon>
        <taxon>Natrialbaceae</taxon>
        <taxon>Halosolutus</taxon>
    </lineage>
</organism>
<sequence>MHIGIRADGGPTRGFGHLVRTRTLARELVDRGHEATYLTRTPEHVRRVCPDGIEIASLPADTAAAVVETARDRGIDALTVDQGRVPLPDQRTLSREFPLALVLDDTGGTVRCDLVVNGHIYASETDYAWEGSEPDWCVGGEYFMLSPELRRYARREPTWRAPPRQALITMGGSDVAGTTPSAVRAFDGTELSVDVIVGPGFQNRAAIDEAVAETDASFDVVENPSDLAERMFRADLAVTALGLTTYELLALKTPFVGFPQAPDQRPKVRALRDRNAALVLDEDASGTELASAVATLVQDRTLRRSFFDRGRQIIGVDGTSAVADGVESLE</sequence>
<evidence type="ECO:0000313" key="2">
    <source>
        <dbReference type="EMBL" id="MFC4542224.1"/>
    </source>
</evidence>
<dbReference type="RefSeq" id="WP_250141624.1">
    <property type="nucleotide sequence ID" value="NZ_JALIQP010000004.1"/>
</dbReference>
<comment type="caution">
    <text evidence="2">The sequence shown here is derived from an EMBL/GenBank/DDBJ whole genome shotgun (WGS) entry which is preliminary data.</text>
</comment>
<evidence type="ECO:0000256" key="1">
    <source>
        <dbReference type="ARBA" id="ARBA00006962"/>
    </source>
</evidence>
<dbReference type="Gene3D" id="3.40.50.11190">
    <property type="match status" value="1"/>
</dbReference>
<dbReference type="SUPFAM" id="SSF53756">
    <property type="entry name" value="UDP-Glycosyltransferase/glycogen phosphorylase"/>
    <property type="match status" value="1"/>
</dbReference>
<name>A0ABD5PNV7_9EURY</name>
<gene>
    <name evidence="2" type="ORF">ACFO5R_09820</name>
</gene>
<accession>A0ABD5PNV7</accession>